<dbReference type="PANTHER" id="PTHR13037">
    <property type="entry name" value="FORMIN"/>
    <property type="match status" value="1"/>
</dbReference>
<dbReference type="PRINTS" id="PR01217">
    <property type="entry name" value="PRICHEXTENSN"/>
</dbReference>
<feature type="chain" id="PRO_5039248761" evidence="3">
    <location>
        <begin position="24"/>
        <end position="627"/>
    </location>
</feature>
<organism evidence="4 5">
    <name type="scientific">Chlorella vulgaris</name>
    <name type="common">Green alga</name>
    <dbReference type="NCBI Taxonomy" id="3077"/>
    <lineage>
        <taxon>Eukaryota</taxon>
        <taxon>Viridiplantae</taxon>
        <taxon>Chlorophyta</taxon>
        <taxon>core chlorophytes</taxon>
        <taxon>Trebouxiophyceae</taxon>
        <taxon>Chlorellales</taxon>
        <taxon>Chlorellaceae</taxon>
        <taxon>Chlorella clade</taxon>
        <taxon>Chlorella</taxon>
    </lineage>
</organism>
<reference evidence="4" key="1">
    <citation type="journal article" date="2019" name="Plant J.">
        <title>Chlorella vulgaris genome assembly and annotation reveals the molecular basis for metabolic acclimation to high light conditions.</title>
        <authorList>
            <person name="Cecchin M."/>
            <person name="Marcolungo L."/>
            <person name="Rossato M."/>
            <person name="Girolomoni L."/>
            <person name="Cosentino E."/>
            <person name="Cuine S."/>
            <person name="Li-Beisson Y."/>
            <person name="Delledonne M."/>
            <person name="Ballottari M."/>
        </authorList>
    </citation>
    <scope>NUCLEOTIDE SEQUENCE</scope>
    <source>
        <strain evidence="4">211/11P</strain>
    </source>
</reference>
<evidence type="ECO:0000256" key="2">
    <source>
        <dbReference type="SAM" id="MobiDB-lite"/>
    </source>
</evidence>
<accession>A0A9D4U1E5</accession>
<proteinExistence type="predicted"/>
<keyword evidence="5" id="KW-1185">Reference proteome</keyword>
<keyword evidence="3" id="KW-0732">Signal</keyword>
<evidence type="ECO:0000256" key="1">
    <source>
        <dbReference type="ARBA" id="ARBA00022581"/>
    </source>
</evidence>
<dbReference type="PANTHER" id="PTHR13037:SF24">
    <property type="entry name" value="POLYCOMB PROTEIN PCL-RELATED"/>
    <property type="match status" value="1"/>
</dbReference>
<evidence type="ECO:0000313" key="5">
    <source>
        <dbReference type="Proteomes" id="UP001055712"/>
    </source>
</evidence>
<protein>
    <submittedName>
        <fullName evidence="4">Uncharacterized protein</fullName>
    </submittedName>
</protein>
<feature type="region of interest" description="Disordered" evidence="2">
    <location>
        <begin position="22"/>
        <end position="149"/>
    </location>
</feature>
<dbReference type="EMBL" id="SIDB01000001">
    <property type="protein sequence ID" value="KAI3439019.1"/>
    <property type="molecule type" value="Genomic_DNA"/>
</dbReference>
<dbReference type="OrthoDB" id="518540at2759"/>
<reference evidence="4" key="2">
    <citation type="submission" date="2020-11" db="EMBL/GenBank/DDBJ databases">
        <authorList>
            <person name="Cecchin M."/>
            <person name="Marcolungo L."/>
            <person name="Rossato M."/>
            <person name="Girolomoni L."/>
            <person name="Cosentino E."/>
            <person name="Cuine S."/>
            <person name="Li-Beisson Y."/>
            <person name="Delledonne M."/>
            <person name="Ballottari M."/>
        </authorList>
    </citation>
    <scope>NUCLEOTIDE SEQUENCE</scope>
    <source>
        <strain evidence="4">211/11P</strain>
        <tissue evidence="4">Whole cell</tissue>
    </source>
</reference>
<feature type="compositionally biased region" description="Pro residues" evidence="2">
    <location>
        <begin position="44"/>
        <end position="149"/>
    </location>
</feature>
<feature type="signal peptide" evidence="3">
    <location>
        <begin position="1"/>
        <end position="23"/>
    </location>
</feature>
<evidence type="ECO:0000313" key="4">
    <source>
        <dbReference type="EMBL" id="KAI3439019.1"/>
    </source>
</evidence>
<dbReference type="AlphaFoldDB" id="A0A9D4U1E5"/>
<dbReference type="Proteomes" id="UP001055712">
    <property type="component" value="Unassembled WGS sequence"/>
</dbReference>
<sequence length="627" mass="66623">MRAISVLGALLLALALYSAPCEGAPAASPRPTPPRPRPPRPKPPRPSPPRPKPRPPTPRPKPRPPPPRPKPKPRPPPPRPKPKPRPPPPRPKPRPPPPRPRPPPPRPPPPRPRPLPPRPPPPRPRPPPPRPPPPRPRPPPPRRPPPPPSPVSTICVGSVPQCTSCVLSNGKSWQCSKCDAYSKLDTTNGWFDPIRGAFVDEPFCDGLCMRNTQYGALTENGTLGCSACNGAAGCGSCADSFKAPDTFGQYIYNLPTVPVACSNCGICQPGNCTATGCTACQPGTMALLVAGQGMAQDPSVCITEYCDELSDGIPLNPLLYGYYPSCKATVDATTKEKMLDCSPINGCKSCPPGYFRAKHPLVPAAARCLRCEGCYNSQCTSTGCSSCTEPGLKSRQAVAGNVTNPAGAAVYACKNGSQTVPFAGLGRLPSTAVWPFSEFSGCGTSGDIMITWSPMPQLSQLTIAGWIGQFGGDSTDDGGFGFASATPNITFYFRASLPIQILVRYTDPKTKQLVSKTLYYSLPKAQDQVCITFTNNINATTGVQDTAATITVNNQSNNKILLQFRGGRSLTPRMSNSTRLLGGGVTIYGRSKRLGSPDSPSRVAFNDAVASENLVILPIQAEWAGLA</sequence>
<gene>
    <name evidence="4" type="ORF">D9Q98_001431</name>
</gene>
<evidence type="ECO:0000256" key="3">
    <source>
        <dbReference type="SAM" id="SignalP"/>
    </source>
</evidence>
<name>A0A9D4U1E5_CHLVU</name>
<keyword evidence="1" id="KW-0945">Host-virus interaction</keyword>
<comment type="caution">
    <text evidence="4">The sequence shown here is derived from an EMBL/GenBank/DDBJ whole genome shotgun (WGS) entry which is preliminary data.</text>
</comment>